<comment type="caution">
    <text evidence="2">The sequence shown here is derived from an EMBL/GenBank/DDBJ whole genome shotgun (WGS) entry which is preliminary data.</text>
</comment>
<feature type="region of interest" description="Disordered" evidence="1">
    <location>
        <begin position="1"/>
        <end position="76"/>
    </location>
</feature>
<gene>
    <name evidence="2" type="ORF">B9Z19DRAFT_1123122</name>
</gene>
<feature type="compositionally biased region" description="Basic and acidic residues" evidence="1">
    <location>
        <begin position="42"/>
        <end position="52"/>
    </location>
</feature>
<dbReference type="EMBL" id="NESQ01000058">
    <property type="protein sequence ID" value="PUU80758.1"/>
    <property type="molecule type" value="Genomic_DNA"/>
</dbReference>
<feature type="compositionally biased region" description="Polar residues" evidence="1">
    <location>
        <begin position="53"/>
        <end position="67"/>
    </location>
</feature>
<reference evidence="2 3" key="1">
    <citation type="submission" date="2017-04" db="EMBL/GenBank/DDBJ databases">
        <title>Draft genome sequence of Tuber borchii Vittad., a whitish edible truffle.</title>
        <authorList>
            <consortium name="DOE Joint Genome Institute"/>
            <person name="Murat C."/>
            <person name="Kuo A."/>
            <person name="Barry K.W."/>
            <person name="Clum A."/>
            <person name="Dockter R.B."/>
            <person name="Fauchery L."/>
            <person name="Iotti M."/>
            <person name="Kohler A."/>
            <person name="Labutti K."/>
            <person name="Lindquist E.A."/>
            <person name="Lipzen A."/>
            <person name="Ohm R.A."/>
            <person name="Wang M."/>
            <person name="Grigoriev I.V."/>
            <person name="Zambonelli A."/>
            <person name="Martin F.M."/>
        </authorList>
    </citation>
    <scope>NUCLEOTIDE SEQUENCE [LARGE SCALE GENOMIC DNA]</scope>
    <source>
        <strain evidence="2 3">Tbo3840</strain>
    </source>
</reference>
<evidence type="ECO:0000313" key="2">
    <source>
        <dbReference type="EMBL" id="PUU80758.1"/>
    </source>
</evidence>
<protein>
    <submittedName>
        <fullName evidence="2">Uncharacterized protein</fullName>
    </submittedName>
</protein>
<dbReference type="AlphaFoldDB" id="A0A2T6ZZ33"/>
<evidence type="ECO:0000313" key="3">
    <source>
        <dbReference type="Proteomes" id="UP000244722"/>
    </source>
</evidence>
<name>A0A2T6ZZ33_TUBBO</name>
<sequence length="76" mass="8202">MTPIQPTRARLSRSSGQITRTRPAPNKAQPTGHTHIGAGEISIKKSNSEPRQNRTGILASDSSTPNLRFNAALRTP</sequence>
<dbReference type="Proteomes" id="UP000244722">
    <property type="component" value="Unassembled WGS sequence"/>
</dbReference>
<organism evidence="2 3">
    <name type="scientific">Tuber borchii</name>
    <name type="common">White truffle</name>
    <dbReference type="NCBI Taxonomy" id="42251"/>
    <lineage>
        <taxon>Eukaryota</taxon>
        <taxon>Fungi</taxon>
        <taxon>Dikarya</taxon>
        <taxon>Ascomycota</taxon>
        <taxon>Pezizomycotina</taxon>
        <taxon>Pezizomycetes</taxon>
        <taxon>Pezizales</taxon>
        <taxon>Tuberaceae</taxon>
        <taxon>Tuber</taxon>
    </lineage>
</organism>
<accession>A0A2T6ZZ33</accession>
<keyword evidence="3" id="KW-1185">Reference proteome</keyword>
<evidence type="ECO:0000256" key="1">
    <source>
        <dbReference type="SAM" id="MobiDB-lite"/>
    </source>
</evidence>
<proteinExistence type="predicted"/>